<name>A0ACB5S3X4_9PEZI</name>
<comment type="caution">
    <text evidence="1">The sequence shown here is derived from an EMBL/GenBank/DDBJ whole genome shotgun (WGS) entry which is preliminary data.</text>
</comment>
<dbReference type="Proteomes" id="UP001165186">
    <property type="component" value="Unassembled WGS sequence"/>
</dbReference>
<protein>
    <submittedName>
        <fullName evidence="1">Major facilitator superfamily</fullName>
    </submittedName>
</protein>
<proteinExistence type="predicted"/>
<evidence type="ECO:0000313" key="1">
    <source>
        <dbReference type="EMBL" id="GME27500.1"/>
    </source>
</evidence>
<reference evidence="1" key="1">
    <citation type="submission" date="2024-09" db="EMBL/GenBank/DDBJ databases">
        <title>Draft Genome Sequences of Neofusicoccum parvum.</title>
        <authorList>
            <person name="Ashida A."/>
            <person name="Camagna M."/>
            <person name="Tanaka A."/>
            <person name="Takemoto D."/>
        </authorList>
    </citation>
    <scope>NUCLEOTIDE SEQUENCE</scope>
    <source>
        <strain evidence="1">PPO83</strain>
    </source>
</reference>
<accession>A0ACB5S3X4</accession>
<evidence type="ECO:0000313" key="2">
    <source>
        <dbReference type="Proteomes" id="UP001165186"/>
    </source>
</evidence>
<organism evidence="1 2">
    <name type="scientific">Neofusicoccum parvum</name>
    <dbReference type="NCBI Taxonomy" id="310453"/>
    <lineage>
        <taxon>Eukaryota</taxon>
        <taxon>Fungi</taxon>
        <taxon>Dikarya</taxon>
        <taxon>Ascomycota</taxon>
        <taxon>Pezizomycotina</taxon>
        <taxon>Dothideomycetes</taxon>
        <taxon>Dothideomycetes incertae sedis</taxon>
        <taxon>Botryosphaeriales</taxon>
        <taxon>Botryosphaeriaceae</taxon>
        <taxon>Neofusicoccum</taxon>
    </lineage>
</organism>
<keyword evidence="2" id="KW-1185">Reference proteome</keyword>
<dbReference type="EMBL" id="BSXG01000038">
    <property type="protein sequence ID" value="GME27500.1"/>
    <property type="molecule type" value="Genomic_DNA"/>
</dbReference>
<sequence length="433" mass="47244">MVLYLLSFLDRINIDLGLRGTQFQTAVSLLFVTYLIIELPSNLIIKKAGPSRWIAFITTSWGIVATLTGLVQNYGGLVACRLLLGLFEGGLFPGLAIYLTIFYTKRELAVRVGYLIVAAAASGAFGGLLATAIGHMDGAAGQRGWRWILIIEGIPTVFAGICCWWLIADSPETASYLSVEEKELMMVRRRRQVEQTDSAQKLHREDIVHALVDWKTWAIAIAQLSSNVMLYGFSTFLPTIIRGINASWSTPTVQALTVPCYVIGGSTFMGVAYLSDRYQRRGLPTVAFGCVSLAGYALLMGAADARPRYAGCFLAAMGLYVFVGLPIAWLAPNCPRFGKRTTASALQIAFGNVAGIVASYLYPTSDGPRYIRGHAVTLGFGALSVVCHSIVWRQYSQANTKRAAGMEDGLIEGMSEEEIRELGDRSPRFVYTV</sequence>
<gene>
    <name evidence="1" type="primary">g2855</name>
    <name evidence="1" type="ORF">NpPPO83_00002855</name>
</gene>